<accession>A0A8D0FI84</accession>
<reference evidence="1" key="2">
    <citation type="submission" date="2025-09" db="UniProtKB">
        <authorList>
            <consortium name="Ensembl"/>
        </authorList>
    </citation>
    <scope>IDENTIFICATION</scope>
</reference>
<dbReference type="PRINTS" id="PR01155">
    <property type="entry name" value="VIP2RECEPTOR"/>
</dbReference>
<dbReference type="InterPro" id="IPR002284">
    <property type="entry name" value="GPCR_2_VIP_rcpt_2"/>
</dbReference>
<dbReference type="AlphaFoldDB" id="A0A8D0FI84"/>
<dbReference type="GO" id="GO:0004999">
    <property type="term" value="F:vasoactive intestinal polypeptide receptor activity"/>
    <property type="evidence" value="ECO:0007669"/>
    <property type="project" value="InterPro"/>
</dbReference>
<evidence type="ECO:0000313" key="2">
    <source>
        <dbReference type="Proteomes" id="UP000694551"/>
    </source>
</evidence>
<dbReference type="Proteomes" id="UP000694551">
    <property type="component" value="Unplaced"/>
</dbReference>
<evidence type="ECO:0000313" key="1">
    <source>
        <dbReference type="Ensembl" id="ENSSOCP00000017568.1"/>
    </source>
</evidence>
<name>A0A8D0FI84_STROC</name>
<keyword evidence="2" id="KW-1185">Reference proteome</keyword>
<proteinExistence type="predicted"/>
<organism evidence="1 2">
    <name type="scientific">Strix occidentalis caurina</name>
    <name type="common">northern spotted owl</name>
    <dbReference type="NCBI Taxonomy" id="311401"/>
    <lineage>
        <taxon>Eukaryota</taxon>
        <taxon>Metazoa</taxon>
        <taxon>Chordata</taxon>
        <taxon>Craniata</taxon>
        <taxon>Vertebrata</taxon>
        <taxon>Euteleostomi</taxon>
        <taxon>Archelosauria</taxon>
        <taxon>Archosauria</taxon>
        <taxon>Dinosauria</taxon>
        <taxon>Saurischia</taxon>
        <taxon>Theropoda</taxon>
        <taxon>Coelurosauria</taxon>
        <taxon>Aves</taxon>
        <taxon>Neognathae</taxon>
        <taxon>Neoaves</taxon>
        <taxon>Telluraves</taxon>
        <taxon>Strigiformes</taxon>
        <taxon>Strigidae</taxon>
        <taxon>Strix</taxon>
    </lineage>
</organism>
<dbReference type="Ensembl" id="ENSSOCT00000018015.1">
    <property type="protein sequence ID" value="ENSSOCP00000017568.1"/>
    <property type="gene ID" value="ENSSOCG00000013204.1"/>
</dbReference>
<reference evidence="1" key="1">
    <citation type="submission" date="2025-08" db="UniProtKB">
        <authorList>
            <consortium name="Ensembl"/>
        </authorList>
    </citation>
    <scope>IDENTIFICATION</scope>
</reference>
<dbReference type="GO" id="GO:0016020">
    <property type="term" value="C:membrane"/>
    <property type="evidence" value="ECO:0007669"/>
    <property type="project" value="InterPro"/>
</dbReference>
<sequence>SPILLHPYPGLFVNLTQVNGVHPECRFHLEIHKEETRCIELLKNAKTSRKNKSEEKLKALDPSIYL</sequence>
<protein>
    <submittedName>
        <fullName evidence="1">Uncharacterized protein</fullName>
    </submittedName>
</protein>